<dbReference type="PANTHER" id="PTHR47587">
    <property type="entry name" value="OS05G0103500 PROTEIN"/>
    <property type="match status" value="1"/>
</dbReference>
<dbReference type="AlphaFoldDB" id="B9RBQ6"/>
<dbReference type="FunCoup" id="B9RBQ6">
    <property type="interactions" value="804"/>
</dbReference>
<evidence type="ECO:0000313" key="4">
    <source>
        <dbReference type="Proteomes" id="UP000008311"/>
    </source>
</evidence>
<organism evidence="3 4">
    <name type="scientific">Ricinus communis</name>
    <name type="common">Castor bean</name>
    <dbReference type="NCBI Taxonomy" id="3988"/>
    <lineage>
        <taxon>Eukaryota</taxon>
        <taxon>Viridiplantae</taxon>
        <taxon>Streptophyta</taxon>
        <taxon>Embryophyta</taxon>
        <taxon>Tracheophyta</taxon>
        <taxon>Spermatophyta</taxon>
        <taxon>Magnoliopsida</taxon>
        <taxon>eudicotyledons</taxon>
        <taxon>Gunneridae</taxon>
        <taxon>Pentapetalae</taxon>
        <taxon>rosids</taxon>
        <taxon>fabids</taxon>
        <taxon>Malpighiales</taxon>
        <taxon>Euphorbiaceae</taxon>
        <taxon>Acalyphoideae</taxon>
        <taxon>Acalypheae</taxon>
        <taxon>Ricinus</taxon>
    </lineage>
</organism>
<keyword evidence="1" id="KW-0175">Coiled coil</keyword>
<evidence type="ECO:0008006" key="5">
    <source>
        <dbReference type="Google" id="ProtNLM"/>
    </source>
</evidence>
<dbReference type="InParanoid" id="B9RBQ6"/>
<proteinExistence type="predicted"/>
<evidence type="ECO:0000313" key="3">
    <source>
        <dbReference type="EMBL" id="EEF50977.1"/>
    </source>
</evidence>
<evidence type="ECO:0000256" key="2">
    <source>
        <dbReference type="SAM" id="MobiDB-lite"/>
    </source>
</evidence>
<dbReference type="STRING" id="3988.B9RBQ6"/>
<feature type="compositionally biased region" description="Basic residues" evidence="2">
    <location>
        <begin position="23"/>
        <end position="33"/>
    </location>
</feature>
<dbReference type="KEGG" id="rcu:8272128"/>
<feature type="coiled-coil region" evidence="1">
    <location>
        <begin position="83"/>
        <end position="121"/>
    </location>
</feature>
<gene>
    <name evidence="3" type="ORF">RCOM_1679900</name>
</gene>
<feature type="compositionally biased region" description="Basic and acidic residues" evidence="2">
    <location>
        <begin position="34"/>
        <end position="55"/>
    </location>
</feature>
<dbReference type="Proteomes" id="UP000008311">
    <property type="component" value="Unassembled WGS sequence"/>
</dbReference>
<feature type="region of interest" description="Disordered" evidence="2">
    <location>
        <begin position="18"/>
        <end position="67"/>
    </location>
</feature>
<keyword evidence="4" id="KW-1185">Reference proteome</keyword>
<name>B9RBQ6_RICCO</name>
<dbReference type="EMBL" id="EQ973774">
    <property type="protein sequence ID" value="EEF50977.1"/>
    <property type="molecule type" value="Genomic_DNA"/>
</dbReference>
<dbReference type="OMA" id="CARRVKQ"/>
<reference evidence="4" key="1">
    <citation type="journal article" date="2010" name="Nat. Biotechnol.">
        <title>Draft genome sequence of the oilseed species Ricinus communis.</title>
        <authorList>
            <person name="Chan A.P."/>
            <person name="Crabtree J."/>
            <person name="Zhao Q."/>
            <person name="Lorenzi H."/>
            <person name="Orvis J."/>
            <person name="Puiu D."/>
            <person name="Melake-Berhan A."/>
            <person name="Jones K.M."/>
            <person name="Redman J."/>
            <person name="Chen G."/>
            <person name="Cahoon E.B."/>
            <person name="Gedil M."/>
            <person name="Stanke M."/>
            <person name="Haas B.J."/>
            <person name="Wortman J.R."/>
            <person name="Fraser-Liggett C.M."/>
            <person name="Ravel J."/>
            <person name="Rabinowicz P.D."/>
        </authorList>
    </citation>
    <scope>NUCLEOTIDE SEQUENCE [LARGE SCALE GENOMIC DNA]</scope>
    <source>
        <strain evidence="4">cv. Hale</strain>
    </source>
</reference>
<evidence type="ECO:0000256" key="1">
    <source>
        <dbReference type="SAM" id="Coils"/>
    </source>
</evidence>
<accession>B9RBQ6</accession>
<protein>
    <recommendedName>
        <fullName evidence="5">Copper ion binding protein</fullName>
    </recommendedName>
</protein>
<dbReference type="OrthoDB" id="70030at2759"/>
<dbReference type="eggNOG" id="ENOG502S01R">
    <property type="taxonomic scope" value="Eukaryota"/>
</dbReference>
<dbReference type="PANTHER" id="PTHR47587:SF2">
    <property type="entry name" value="OS05G0103500 PROTEIN"/>
    <property type="match status" value="1"/>
</dbReference>
<sequence>MGDFSIQISPDLVNRLVNDGEKLKKKPRRTKPKIPRESARSQTKVNEKHDPEVHKTAPSPGWPVQPPLFFPVPPPAHSANTELDAIKAVIQESEKVLEKLQKQEESMVKEVTERAKDLRDKEFKLPYQKPMPCLADYDACRTCYKENGNDILKCAPLTRSYYDCVRRVKQQVSSADK</sequence>